<comment type="caution">
    <text evidence="10">The sequence shown here is derived from an EMBL/GenBank/DDBJ whole genome shotgun (WGS) entry which is preliminary data.</text>
</comment>
<proteinExistence type="predicted"/>
<evidence type="ECO:0000256" key="2">
    <source>
        <dbReference type="ARBA" id="ARBA00004442"/>
    </source>
</evidence>
<evidence type="ECO:0000256" key="3">
    <source>
        <dbReference type="ARBA" id="ARBA00022452"/>
    </source>
</evidence>
<reference evidence="11" key="1">
    <citation type="submission" date="2017-12" db="EMBL/GenBank/DDBJ databases">
        <title>FDA dAtabase for Regulatory Grade micrObial Sequences (FDA-ARGOS): Supporting development and validation of Infectious Disease Dx tests.</title>
        <authorList>
            <person name="Campos J."/>
            <person name="Goldberg B."/>
            <person name="Tallon L."/>
            <person name="Sadzewicz L."/>
            <person name="Sengamalay N."/>
            <person name="Ott S."/>
            <person name="Godinez A."/>
            <person name="Nagaraj S."/>
            <person name="Vavikolanu K."/>
            <person name="Vyas G."/>
            <person name="Nadendla S."/>
            <person name="Aluvathingal J."/>
            <person name="Geyer C."/>
            <person name="Nandy P."/>
            <person name="Hobson J."/>
            <person name="Sichtig H."/>
        </authorList>
    </citation>
    <scope>NUCLEOTIDE SEQUENCE [LARGE SCALE GENOMIC DNA]</scope>
    <source>
        <strain evidence="11">FDAARGOS_79</strain>
    </source>
</reference>
<evidence type="ECO:0000313" key="10">
    <source>
        <dbReference type="EMBL" id="PNO65040.1"/>
    </source>
</evidence>
<keyword evidence="6" id="KW-0472">Membrane</keyword>
<dbReference type="Gene3D" id="3.30.1300.30">
    <property type="entry name" value="GSPII I/J protein-like"/>
    <property type="match status" value="1"/>
</dbReference>
<dbReference type="InterPro" id="IPR045584">
    <property type="entry name" value="Pilin-like"/>
</dbReference>
<keyword evidence="4" id="KW-0812">Transmembrane</keyword>
<dbReference type="AlphaFoldDB" id="A0AAP8PFS4"/>
<accession>A0AAP8PFS4</accession>
<protein>
    <recommendedName>
        <fullName evidence="9">Trimeric autotransporter adhesin YadA-like C-terminal membrane anchor domain-containing protein</fullName>
    </recommendedName>
</protein>
<dbReference type="SUPFAM" id="SSF54523">
    <property type="entry name" value="Pili subunits"/>
    <property type="match status" value="1"/>
</dbReference>
<evidence type="ECO:0000256" key="8">
    <source>
        <dbReference type="SAM" id="SignalP"/>
    </source>
</evidence>
<feature type="domain" description="Trimeric autotransporter adhesin YadA-like C-terminal membrane anchor" evidence="9">
    <location>
        <begin position="274"/>
        <end position="325"/>
    </location>
</feature>
<evidence type="ECO:0000313" key="11">
    <source>
        <dbReference type="Proteomes" id="UP000030378"/>
    </source>
</evidence>
<dbReference type="InterPro" id="IPR005594">
    <property type="entry name" value="YadA_C"/>
</dbReference>
<comment type="subcellular location">
    <subcellularLocation>
        <location evidence="2">Cell outer membrane</location>
    </subcellularLocation>
    <subcellularLocation>
        <location evidence="1">Cell surface</location>
    </subcellularLocation>
</comment>
<gene>
    <name evidence="10" type="ORF">MC70_017705</name>
</gene>
<evidence type="ECO:0000256" key="4">
    <source>
        <dbReference type="ARBA" id="ARBA00022692"/>
    </source>
</evidence>
<dbReference type="GO" id="GO:0009279">
    <property type="term" value="C:cell outer membrane"/>
    <property type="evidence" value="ECO:0007669"/>
    <property type="project" value="UniProtKB-SubCell"/>
</dbReference>
<feature type="chain" id="PRO_5042934933" description="Trimeric autotransporter adhesin YadA-like C-terminal membrane anchor domain-containing protein" evidence="8">
    <location>
        <begin position="22"/>
        <end position="325"/>
    </location>
</feature>
<evidence type="ECO:0000259" key="9">
    <source>
        <dbReference type="Pfam" id="PF03895"/>
    </source>
</evidence>
<organism evidence="10 11">
    <name type="scientific">Serratia marcescens</name>
    <dbReference type="NCBI Taxonomy" id="615"/>
    <lineage>
        <taxon>Bacteria</taxon>
        <taxon>Pseudomonadati</taxon>
        <taxon>Pseudomonadota</taxon>
        <taxon>Gammaproteobacteria</taxon>
        <taxon>Enterobacterales</taxon>
        <taxon>Yersiniaceae</taxon>
        <taxon>Serratia</taxon>
    </lineage>
</organism>
<dbReference type="GO" id="GO:0009986">
    <property type="term" value="C:cell surface"/>
    <property type="evidence" value="ECO:0007669"/>
    <property type="project" value="UniProtKB-SubCell"/>
</dbReference>
<sequence>MKKSILAMVVAASFVSSIAYAGTISDAEQAAAFSQFEQGAMNFNTLPDGTPDAQILGAYNDAITGLKRMGITGANAEDVIANYNNYSNAADVYAWTKTPVPEAPNTMLPGASQNPAGNAVSMLAGHKNDPTGEPVAVAQQAQAKLTADKYAAANGPHDGLNGKDGVAGANGVNGVTTVITKADNIAVESEAAQRQAADYTQRKAIVTNSQAIDVQQGQILSHSRAIADNTAQIQQNSQKIDKLNSQQDTDRKAAKAGAANALAVSGLHYVDTDNSIAIGAGTYEGQNAGSFGYRHKFSQNVAATIAASQDSNGGTGAAASLALGW</sequence>
<evidence type="ECO:0000256" key="5">
    <source>
        <dbReference type="ARBA" id="ARBA00022729"/>
    </source>
</evidence>
<keyword evidence="3" id="KW-1134">Transmembrane beta strand</keyword>
<dbReference type="EMBL" id="JTBC02000008">
    <property type="protein sequence ID" value="PNO65040.1"/>
    <property type="molecule type" value="Genomic_DNA"/>
</dbReference>
<name>A0AAP8PFS4_SERMA</name>
<evidence type="ECO:0000256" key="1">
    <source>
        <dbReference type="ARBA" id="ARBA00004241"/>
    </source>
</evidence>
<dbReference type="Pfam" id="PF03895">
    <property type="entry name" value="YadA_anchor"/>
    <property type="match status" value="1"/>
</dbReference>
<keyword evidence="7" id="KW-0998">Cell outer membrane</keyword>
<evidence type="ECO:0000256" key="6">
    <source>
        <dbReference type="ARBA" id="ARBA00023136"/>
    </source>
</evidence>
<dbReference type="Proteomes" id="UP000030378">
    <property type="component" value="Unassembled WGS sequence"/>
</dbReference>
<evidence type="ECO:0000256" key="7">
    <source>
        <dbReference type="ARBA" id="ARBA00023237"/>
    </source>
</evidence>
<dbReference type="RefSeq" id="WP_102985126.1">
    <property type="nucleotide sequence ID" value="NZ_JTBC02000008.1"/>
</dbReference>
<feature type="signal peptide" evidence="8">
    <location>
        <begin position="1"/>
        <end position="21"/>
    </location>
</feature>
<keyword evidence="5 8" id="KW-0732">Signal</keyword>